<feature type="domain" description="ABC transporter" evidence="9">
    <location>
        <begin position="44"/>
        <end position="288"/>
    </location>
</feature>
<dbReference type="PROSITE" id="PS50893">
    <property type="entry name" value="ABC_TRANSPORTER_2"/>
    <property type="match status" value="1"/>
</dbReference>
<dbReference type="Proteomes" id="UP000183090">
    <property type="component" value="Unassembled WGS sequence"/>
</dbReference>
<dbReference type="SUPFAM" id="SSF52540">
    <property type="entry name" value="P-loop containing nucleoside triphosphate hydrolases"/>
    <property type="match status" value="1"/>
</dbReference>
<gene>
    <name evidence="10" type="ORF">SAMN05216235_0164</name>
</gene>
<keyword evidence="7" id="KW-0472">Membrane</keyword>
<evidence type="ECO:0000256" key="4">
    <source>
        <dbReference type="ARBA" id="ARBA00022840"/>
    </source>
</evidence>
<proteinExistence type="predicted"/>
<keyword evidence="3" id="KW-0547">Nucleotide-binding</keyword>
<evidence type="ECO:0000256" key="6">
    <source>
        <dbReference type="ARBA" id="ARBA00022967"/>
    </source>
</evidence>
<dbReference type="InterPro" id="IPR027417">
    <property type="entry name" value="P-loop_NTPase"/>
</dbReference>
<evidence type="ECO:0000313" key="11">
    <source>
        <dbReference type="Proteomes" id="UP000183090"/>
    </source>
</evidence>
<dbReference type="PANTHER" id="PTHR43166:SF6">
    <property type="entry name" value="PHOSPHONATES IMPORT ATP-BINDING PROTEIN PHNC"/>
    <property type="match status" value="1"/>
</dbReference>
<evidence type="ECO:0000256" key="5">
    <source>
        <dbReference type="ARBA" id="ARBA00022885"/>
    </source>
</evidence>
<keyword evidence="4 10" id="KW-0067">ATP-binding</keyword>
<evidence type="ECO:0000256" key="8">
    <source>
        <dbReference type="SAM" id="MobiDB-lite"/>
    </source>
</evidence>
<organism evidence="10 11">
    <name type="scientific">Salinicoccus halodurans</name>
    <dbReference type="NCBI Taxonomy" id="407035"/>
    <lineage>
        <taxon>Bacteria</taxon>
        <taxon>Bacillati</taxon>
        <taxon>Bacillota</taxon>
        <taxon>Bacilli</taxon>
        <taxon>Bacillales</taxon>
        <taxon>Staphylococcaceae</taxon>
        <taxon>Salinicoccus</taxon>
    </lineage>
</organism>
<keyword evidence="6" id="KW-1278">Translocase</keyword>
<dbReference type="InterPro" id="IPR012693">
    <property type="entry name" value="ABC_transpr_PhnC"/>
</dbReference>
<comment type="caution">
    <text evidence="10">The sequence shown here is derived from an EMBL/GenBank/DDBJ whole genome shotgun (WGS) entry which is preliminary data.</text>
</comment>
<keyword evidence="1" id="KW-0813">Transport</keyword>
<dbReference type="AlphaFoldDB" id="A0AA94HCD0"/>
<dbReference type="EMBL" id="FOTB01000001">
    <property type="protein sequence ID" value="SFK52619.1"/>
    <property type="molecule type" value="Genomic_DNA"/>
</dbReference>
<dbReference type="PROSITE" id="PS00211">
    <property type="entry name" value="ABC_TRANSPORTER_1"/>
    <property type="match status" value="1"/>
</dbReference>
<reference evidence="10 11" key="1">
    <citation type="submission" date="2016-10" db="EMBL/GenBank/DDBJ databases">
        <authorList>
            <person name="Varghese N."/>
            <person name="Submissions S."/>
        </authorList>
    </citation>
    <scope>NUCLEOTIDE SEQUENCE [LARGE SCALE GENOMIC DNA]</scope>
    <source>
        <strain evidence="10 11">CGMCC 1.6501</strain>
    </source>
</reference>
<evidence type="ECO:0000256" key="2">
    <source>
        <dbReference type="ARBA" id="ARBA00022475"/>
    </source>
</evidence>
<sequence length="294" mass="32855">MAVKTKERPLATQPAKKTDGIVFPFDLEKQEQQENGRSDAPVIMSVDNIDKAYSGKKKVLKDVTFDIRQGEVLSIIGPSGAGKSTLLRVINRMIEPSDGKITFQGKETLSMKGKELRSMRTDIGMIFQHYNLVDKLSVFENVLHGLLGYKNSLQGIFSLYSEAEKKRAIEIISELGIEEQIYKRCDELSGGQKQRVGIARALIQDPKIILCDEPIASLDPNASKVIMEYLRRISRERDITIIVNLHQLDAAKQYSDRIIGLNDGNIVYNGAPDAIDSDAITRIYGSKLDELIVE</sequence>
<evidence type="ECO:0000313" key="10">
    <source>
        <dbReference type="EMBL" id="SFK52619.1"/>
    </source>
</evidence>
<dbReference type="GO" id="GO:0016020">
    <property type="term" value="C:membrane"/>
    <property type="evidence" value="ECO:0007669"/>
    <property type="project" value="InterPro"/>
</dbReference>
<dbReference type="InterPro" id="IPR017871">
    <property type="entry name" value="ABC_transporter-like_CS"/>
</dbReference>
<dbReference type="SMART" id="SM00382">
    <property type="entry name" value="AAA"/>
    <property type="match status" value="1"/>
</dbReference>
<evidence type="ECO:0000259" key="9">
    <source>
        <dbReference type="PROSITE" id="PS50893"/>
    </source>
</evidence>
<keyword evidence="5" id="KW-0918">Phosphonate transport</keyword>
<dbReference type="Pfam" id="PF00005">
    <property type="entry name" value="ABC_tran"/>
    <property type="match status" value="1"/>
</dbReference>
<evidence type="ECO:0000256" key="7">
    <source>
        <dbReference type="ARBA" id="ARBA00023136"/>
    </source>
</evidence>
<dbReference type="GO" id="GO:0005524">
    <property type="term" value="F:ATP binding"/>
    <property type="evidence" value="ECO:0007669"/>
    <property type="project" value="UniProtKB-KW"/>
</dbReference>
<protein>
    <submittedName>
        <fullName evidence="10">Phosphonate transport system ATP-binding protein</fullName>
    </submittedName>
</protein>
<dbReference type="PANTHER" id="PTHR43166">
    <property type="entry name" value="AMINO ACID IMPORT ATP-BINDING PROTEIN"/>
    <property type="match status" value="1"/>
</dbReference>
<dbReference type="CDD" id="cd03256">
    <property type="entry name" value="ABC_PhnC_transporter"/>
    <property type="match status" value="1"/>
</dbReference>
<evidence type="ECO:0000256" key="3">
    <source>
        <dbReference type="ARBA" id="ARBA00022741"/>
    </source>
</evidence>
<accession>A0AA94HCD0</accession>
<dbReference type="NCBIfam" id="TIGR02315">
    <property type="entry name" value="ABC_phnC"/>
    <property type="match status" value="1"/>
</dbReference>
<dbReference type="InterPro" id="IPR003593">
    <property type="entry name" value="AAA+_ATPase"/>
</dbReference>
<evidence type="ECO:0000256" key="1">
    <source>
        <dbReference type="ARBA" id="ARBA00022448"/>
    </source>
</evidence>
<dbReference type="InterPro" id="IPR050086">
    <property type="entry name" value="MetN_ABC_transporter-like"/>
</dbReference>
<keyword evidence="2" id="KW-1003">Cell membrane</keyword>
<dbReference type="InterPro" id="IPR003439">
    <property type="entry name" value="ABC_transporter-like_ATP-bd"/>
</dbReference>
<name>A0AA94HCD0_9STAP</name>
<dbReference type="Gene3D" id="3.40.50.300">
    <property type="entry name" value="P-loop containing nucleotide triphosphate hydrolases"/>
    <property type="match status" value="1"/>
</dbReference>
<dbReference type="GO" id="GO:0015416">
    <property type="term" value="F:ABC-type phosphonate transporter activity"/>
    <property type="evidence" value="ECO:0007669"/>
    <property type="project" value="InterPro"/>
</dbReference>
<dbReference type="FunFam" id="3.40.50.300:FF:000134">
    <property type="entry name" value="Iron-enterobactin ABC transporter ATP-binding protein"/>
    <property type="match status" value="1"/>
</dbReference>
<feature type="region of interest" description="Disordered" evidence="8">
    <location>
        <begin position="1"/>
        <end position="23"/>
    </location>
</feature>
<dbReference type="GO" id="GO:0016887">
    <property type="term" value="F:ATP hydrolysis activity"/>
    <property type="evidence" value="ECO:0007669"/>
    <property type="project" value="InterPro"/>
</dbReference>
<dbReference type="RefSeq" id="WP_082103652.1">
    <property type="nucleotide sequence ID" value="NZ_CP011366.1"/>
</dbReference>